<evidence type="ECO:0000313" key="2">
    <source>
        <dbReference type="Proteomes" id="UP000266723"/>
    </source>
</evidence>
<keyword evidence="2" id="KW-1185">Reference proteome</keyword>
<protein>
    <submittedName>
        <fullName evidence="1">Uncharacterized protein</fullName>
    </submittedName>
</protein>
<proteinExistence type="predicted"/>
<name>A0ABQ7D8N6_BRACR</name>
<gene>
    <name evidence="1" type="ORF">DY000_02019827</name>
</gene>
<sequence length="68" mass="7498">MIQPRGREPPLLSVPIWPNQTHSHLPWLLILEKSPSSSSSSSSSSPTHARSSITIFILCLLESCESNQ</sequence>
<reference evidence="1 2" key="1">
    <citation type="journal article" date="2020" name="BMC Genomics">
        <title>Intraspecific diversification of the crop wild relative Brassica cretica Lam. using demographic model selection.</title>
        <authorList>
            <person name="Kioukis A."/>
            <person name="Michalopoulou V.A."/>
            <person name="Briers L."/>
            <person name="Pirintsos S."/>
            <person name="Studholme D.J."/>
            <person name="Pavlidis P."/>
            <person name="Sarris P.F."/>
        </authorList>
    </citation>
    <scope>NUCLEOTIDE SEQUENCE [LARGE SCALE GENOMIC DNA]</scope>
    <source>
        <strain evidence="2">cv. PFS-1207/04</strain>
    </source>
</reference>
<dbReference type="EMBL" id="QGKV02000759">
    <property type="protein sequence ID" value="KAF3568856.1"/>
    <property type="molecule type" value="Genomic_DNA"/>
</dbReference>
<comment type="caution">
    <text evidence="1">The sequence shown here is derived from an EMBL/GenBank/DDBJ whole genome shotgun (WGS) entry which is preliminary data.</text>
</comment>
<organism evidence="1 2">
    <name type="scientific">Brassica cretica</name>
    <name type="common">Mustard</name>
    <dbReference type="NCBI Taxonomy" id="69181"/>
    <lineage>
        <taxon>Eukaryota</taxon>
        <taxon>Viridiplantae</taxon>
        <taxon>Streptophyta</taxon>
        <taxon>Embryophyta</taxon>
        <taxon>Tracheophyta</taxon>
        <taxon>Spermatophyta</taxon>
        <taxon>Magnoliopsida</taxon>
        <taxon>eudicotyledons</taxon>
        <taxon>Gunneridae</taxon>
        <taxon>Pentapetalae</taxon>
        <taxon>rosids</taxon>
        <taxon>malvids</taxon>
        <taxon>Brassicales</taxon>
        <taxon>Brassicaceae</taxon>
        <taxon>Brassiceae</taxon>
        <taxon>Brassica</taxon>
    </lineage>
</organism>
<evidence type="ECO:0000313" key="1">
    <source>
        <dbReference type="EMBL" id="KAF3568856.1"/>
    </source>
</evidence>
<accession>A0ABQ7D8N6</accession>
<dbReference type="Proteomes" id="UP000266723">
    <property type="component" value="Unassembled WGS sequence"/>
</dbReference>